<protein>
    <submittedName>
        <fullName evidence="2">Uncharacterized protein</fullName>
    </submittedName>
</protein>
<dbReference type="Proteomes" id="UP000070501">
    <property type="component" value="Unassembled WGS sequence"/>
</dbReference>
<gene>
    <name evidence="2" type="ORF">Micbo1qcDRAFT_161737</name>
</gene>
<feature type="compositionally biased region" description="Polar residues" evidence="1">
    <location>
        <begin position="149"/>
        <end position="159"/>
    </location>
</feature>
<feature type="region of interest" description="Disordered" evidence="1">
    <location>
        <begin position="1"/>
        <end position="103"/>
    </location>
</feature>
<dbReference type="AlphaFoldDB" id="A0A136J3J8"/>
<evidence type="ECO:0000313" key="3">
    <source>
        <dbReference type="Proteomes" id="UP000070501"/>
    </source>
</evidence>
<dbReference type="InParanoid" id="A0A136J3J8"/>
<keyword evidence="3" id="KW-1185">Reference proteome</keyword>
<reference evidence="3" key="1">
    <citation type="submission" date="2016-02" db="EMBL/GenBank/DDBJ databases">
        <title>Draft genome sequence of Microdochium bolleyi, a fungal endophyte of beachgrass.</title>
        <authorList>
            <consortium name="DOE Joint Genome Institute"/>
            <person name="David A.S."/>
            <person name="May G."/>
            <person name="Haridas S."/>
            <person name="Lim J."/>
            <person name="Wang M."/>
            <person name="Labutti K."/>
            <person name="Lipzen A."/>
            <person name="Barry K."/>
            <person name="Grigoriev I.V."/>
        </authorList>
    </citation>
    <scope>NUCLEOTIDE SEQUENCE [LARGE SCALE GENOMIC DNA]</scope>
    <source>
        <strain evidence="3">J235TASD1</strain>
    </source>
</reference>
<feature type="compositionally biased region" description="Polar residues" evidence="1">
    <location>
        <begin position="630"/>
        <end position="643"/>
    </location>
</feature>
<feature type="compositionally biased region" description="Acidic residues" evidence="1">
    <location>
        <begin position="413"/>
        <end position="424"/>
    </location>
</feature>
<proteinExistence type="predicted"/>
<dbReference type="EMBL" id="KQ964249">
    <property type="protein sequence ID" value="KXJ91732.1"/>
    <property type="molecule type" value="Genomic_DNA"/>
</dbReference>
<accession>A0A136J3J8</accession>
<dbReference type="OrthoDB" id="3438840at2759"/>
<dbReference type="STRING" id="196109.A0A136J3J8"/>
<evidence type="ECO:0000256" key="1">
    <source>
        <dbReference type="SAM" id="MobiDB-lite"/>
    </source>
</evidence>
<feature type="compositionally biased region" description="Low complexity" evidence="1">
    <location>
        <begin position="607"/>
        <end position="618"/>
    </location>
</feature>
<feature type="region of interest" description="Disordered" evidence="1">
    <location>
        <begin position="140"/>
        <end position="424"/>
    </location>
</feature>
<feature type="region of interest" description="Disordered" evidence="1">
    <location>
        <begin position="510"/>
        <end position="539"/>
    </location>
</feature>
<feature type="compositionally biased region" description="Basic and acidic residues" evidence="1">
    <location>
        <begin position="321"/>
        <end position="332"/>
    </location>
</feature>
<name>A0A136J3J8_9PEZI</name>
<feature type="compositionally biased region" description="Acidic residues" evidence="1">
    <location>
        <begin position="233"/>
        <end position="244"/>
    </location>
</feature>
<organism evidence="2 3">
    <name type="scientific">Microdochium bolleyi</name>
    <dbReference type="NCBI Taxonomy" id="196109"/>
    <lineage>
        <taxon>Eukaryota</taxon>
        <taxon>Fungi</taxon>
        <taxon>Dikarya</taxon>
        <taxon>Ascomycota</taxon>
        <taxon>Pezizomycotina</taxon>
        <taxon>Sordariomycetes</taxon>
        <taxon>Xylariomycetidae</taxon>
        <taxon>Xylariales</taxon>
        <taxon>Microdochiaceae</taxon>
        <taxon>Microdochium</taxon>
    </lineage>
</organism>
<evidence type="ECO:0000313" key="2">
    <source>
        <dbReference type="EMBL" id="KXJ91732.1"/>
    </source>
</evidence>
<feature type="compositionally biased region" description="Low complexity" evidence="1">
    <location>
        <begin position="64"/>
        <end position="85"/>
    </location>
</feature>
<feature type="region of interest" description="Disordered" evidence="1">
    <location>
        <begin position="599"/>
        <end position="669"/>
    </location>
</feature>
<sequence length="749" mass="81908">MLSDIGEVTEAESVVGKPDYKPYLQQKNAPAVGASSMLGKKKETKAARQRRASMDSNSTITGGDDQQSHFVDVDDSVSVGGSSFQGDDEESVAESYSEEPAGQQRAFLLQDSSMDERYSTALSRRAEQILANAKRRLTTMEGNLHRARSSLSSPTQSSVDSDRTPSPRFSRAVTREPGPKIAGRNPYGHHRISSENAVPTGPKLNAPLPRSSSALGAAGGYRKPLHIQLTSSFDEETNDEDSDYSTEGKEQPTRNPIYGNSHFSKSKPSLETLAEDAPAIGNARSRDSSSSEDQYSNLSPDSIVSPYDQSVRRSASANQVRDLKDQMHDLKGRLSSLRDQARADSMKRRSLSSLRTPSPFTHAPVEQWYTAPRPATQSSEVLPKPQEVPTDAAQAPVETATPAMEAERTAQAEPEEVEEEENADDSMLGFVDVVDEDDDIVPYRAQEDGYLDEVLTEDGFDDYREDFVDIRSDSEASLYHDSVQHQLSHEDREDAFDYEHFFLHSAMGSMTRRRMQRRDSDTTYTSEESVETTRGPEAAIYEKGHARHRRGSHGSSSTIASFATATEGRNTRLDNTGDHPSEAITKRTSLEQAKRATFGGVFGDAGSGSDQSSRPPSSLQNSKHKFTHRPSVSSLGSVGTNRSFPLVNKPKSNGVLTPRDSPEQDIRPIPEALGSETSSLYDLDSMAGDNTAAAMVALSKDDQILVQRLVASLGKCVLGLTESGRASTESRIARKRIEQAKRILEGLSD</sequence>